<feature type="compositionally biased region" description="Low complexity" evidence="9">
    <location>
        <begin position="30"/>
        <end position="46"/>
    </location>
</feature>
<comment type="caution">
    <text evidence="10">The sequence shown here is derived from an EMBL/GenBank/DDBJ whole genome shotgun (WGS) entry which is preliminary data.</text>
</comment>
<keyword evidence="4" id="KW-0689">Ribosomal protein</keyword>
<comment type="similarity">
    <text evidence="2">Belongs to the mitochondrion-specific ribosomal protein mS31 family.</text>
</comment>
<evidence type="ECO:0000256" key="5">
    <source>
        <dbReference type="ARBA" id="ARBA00023128"/>
    </source>
</evidence>
<sequence length="371" mass="43176">MLITSVISIGIKFRIPTTTQRLQTLMKMYSTSSSSSSGSSSDSSSDSDSDTEKIKKKKPVANVSETSLDNLIDSLLLKEKKKKDVTIPIKKDKSPIKEKDKLYDIQLAQAAQDIANVFNINKGETKTQLLNRLSNIYKEDSKKNKHENLSKKQDKIISEHKFSKTSEQRDNNEPWKYKANMARKFKADDKYGISIIKQLQMEAKREKYNTQKAQKKQKLNEKARIFKDMKEPVTDIPKLSMWESLEKRELDLILHHSPKNIFEEMIQWTESGILWKFPIDNEIGMEEESNVHFSEHVFLEHHLKDWCPKSGPIRHFMELVCVGLSKNPYLTINEKINHITWYKEYFKEKKELLTELGAMNVSLTTKEQIKT</sequence>
<proteinExistence type="inferred from homology"/>
<name>A0ABD2ACU3_VESSQ</name>
<reference evidence="10 11" key="1">
    <citation type="journal article" date="2024" name="Ann. Entomol. Soc. Am.">
        <title>Genomic analyses of the southern and eastern yellowjacket wasps (Hymenoptera: Vespidae) reveal evolutionary signatures of social life.</title>
        <authorList>
            <person name="Catto M.A."/>
            <person name="Caine P.B."/>
            <person name="Orr S.E."/>
            <person name="Hunt B.G."/>
            <person name="Goodisman M.A.D."/>
        </authorList>
    </citation>
    <scope>NUCLEOTIDE SEQUENCE [LARGE SCALE GENOMIC DNA]</scope>
    <source>
        <strain evidence="10">233</strain>
        <tissue evidence="10">Head and thorax</tissue>
    </source>
</reference>
<feature type="region of interest" description="Disordered" evidence="9">
    <location>
        <begin position="30"/>
        <end position="59"/>
    </location>
</feature>
<evidence type="ECO:0000313" key="10">
    <source>
        <dbReference type="EMBL" id="KAL2718443.1"/>
    </source>
</evidence>
<gene>
    <name evidence="10" type="ORF">V1478_012319</name>
</gene>
<dbReference type="PANTHER" id="PTHR13231:SF3">
    <property type="entry name" value="SMALL RIBOSOMAL SUBUNIT PROTEIN MS31"/>
    <property type="match status" value="1"/>
</dbReference>
<keyword evidence="11" id="KW-1185">Reference proteome</keyword>
<dbReference type="AlphaFoldDB" id="A0ABD2ACU3"/>
<evidence type="ECO:0000313" key="11">
    <source>
        <dbReference type="Proteomes" id="UP001607302"/>
    </source>
</evidence>
<organism evidence="10 11">
    <name type="scientific">Vespula squamosa</name>
    <name type="common">Southern yellow jacket</name>
    <name type="synonym">Wasp</name>
    <dbReference type="NCBI Taxonomy" id="30214"/>
    <lineage>
        <taxon>Eukaryota</taxon>
        <taxon>Metazoa</taxon>
        <taxon>Ecdysozoa</taxon>
        <taxon>Arthropoda</taxon>
        <taxon>Hexapoda</taxon>
        <taxon>Insecta</taxon>
        <taxon>Pterygota</taxon>
        <taxon>Neoptera</taxon>
        <taxon>Endopterygota</taxon>
        <taxon>Hymenoptera</taxon>
        <taxon>Apocrita</taxon>
        <taxon>Aculeata</taxon>
        <taxon>Vespoidea</taxon>
        <taxon>Vespidae</taxon>
        <taxon>Vespinae</taxon>
        <taxon>Vespula</taxon>
    </lineage>
</organism>
<dbReference type="GO" id="GO:1990904">
    <property type="term" value="C:ribonucleoprotein complex"/>
    <property type="evidence" value="ECO:0007669"/>
    <property type="project" value="UniProtKB-KW"/>
</dbReference>
<keyword evidence="6" id="KW-0687">Ribonucleoprotein</keyword>
<evidence type="ECO:0000256" key="4">
    <source>
        <dbReference type="ARBA" id="ARBA00022980"/>
    </source>
</evidence>
<accession>A0ABD2ACU3</accession>
<keyword evidence="3" id="KW-0809">Transit peptide</keyword>
<keyword evidence="5" id="KW-0496">Mitochondrion</keyword>
<comment type="subcellular location">
    <subcellularLocation>
        <location evidence="1">Mitochondrion</location>
    </subcellularLocation>
</comment>
<dbReference type="Pfam" id="PF15433">
    <property type="entry name" value="MRP-S31"/>
    <property type="match status" value="1"/>
</dbReference>
<evidence type="ECO:0000256" key="9">
    <source>
        <dbReference type="SAM" id="MobiDB-lite"/>
    </source>
</evidence>
<dbReference type="GO" id="GO:0005739">
    <property type="term" value="C:mitochondrion"/>
    <property type="evidence" value="ECO:0007669"/>
    <property type="project" value="UniProtKB-SubCell"/>
</dbReference>
<evidence type="ECO:0000256" key="1">
    <source>
        <dbReference type="ARBA" id="ARBA00004173"/>
    </source>
</evidence>
<dbReference type="InterPro" id="IPR026299">
    <property type="entry name" value="MRP-S31"/>
</dbReference>
<dbReference type="GO" id="GO:0005840">
    <property type="term" value="C:ribosome"/>
    <property type="evidence" value="ECO:0007669"/>
    <property type="project" value="UniProtKB-KW"/>
</dbReference>
<dbReference type="EMBL" id="JAUDFV010000152">
    <property type="protein sequence ID" value="KAL2718443.1"/>
    <property type="molecule type" value="Genomic_DNA"/>
</dbReference>
<evidence type="ECO:0000256" key="6">
    <source>
        <dbReference type="ARBA" id="ARBA00023274"/>
    </source>
</evidence>
<dbReference type="Proteomes" id="UP001607302">
    <property type="component" value="Unassembled WGS sequence"/>
</dbReference>
<evidence type="ECO:0000256" key="7">
    <source>
        <dbReference type="ARBA" id="ARBA00035133"/>
    </source>
</evidence>
<protein>
    <recommendedName>
        <fullName evidence="7">Small ribosomal subunit protein mS31</fullName>
    </recommendedName>
    <alternativeName>
        <fullName evidence="8">28S ribosomal protein S31, mitochondrial</fullName>
    </alternativeName>
</protein>
<evidence type="ECO:0000256" key="8">
    <source>
        <dbReference type="ARBA" id="ARBA00035363"/>
    </source>
</evidence>
<evidence type="ECO:0000256" key="2">
    <source>
        <dbReference type="ARBA" id="ARBA00011057"/>
    </source>
</evidence>
<evidence type="ECO:0000256" key="3">
    <source>
        <dbReference type="ARBA" id="ARBA00022946"/>
    </source>
</evidence>
<dbReference type="PANTHER" id="PTHR13231">
    <property type="entry name" value="MITOCHONDRIAL RIBOSOMAL PROTEIN S31"/>
    <property type="match status" value="1"/>
</dbReference>